<dbReference type="Proteomes" id="UP000276128">
    <property type="component" value="Unassembled WGS sequence"/>
</dbReference>
<sequence>MDKLDLILKKLDKLDVMETRLDSLEAGQKELYQLVSAIHHRQELLDSKVEAMAMNVHKLQGEFVGFREETRREFSRYDRHLRAVESDLDRTIERVEMLEEPRN</sequence>
<dbReference type="AlphaFoldDB" id="A0A430JFR7"/>
<name>A0A430JFR7_9BACL</name>
<evidence type="ECO:0000313" key="2">
    <source>
        <dbReference type="Proteomes" id="UP000276128"/>
    </source>
</evidence>
<comment type="caution">
    <text evidence="1">The sequence shown here is derived from an EMBL/GenBank/DDBJ whole genome shotgun (WGS) entry which is preliminary data.</text>
</comment>
<evidence type="ECO:0000313" key="1">
    <source>
        <dbReference type="EMBL" id="RTE09846.1"/>
    </source>
</evidence>
<accession>A0A430JFR7</accession>
<organism evidence="1 2">
    <name type="scientific">Paenibacillus whitsoniae</name>
    <dbReference type="NCBI Taxonomy" id="2496558"/>
    <lineage>
        <taxon>Bacteria</taxon>
        <taxon>Bacillati</taxon>
        <taxon>Bacillota</taxon>
        <taxon>Bacilli</taxon>
        <taxon>Bacillales</taxon>
        <taxon>Paenibacillaceae</taxon>
        <taxon>Paenibacillus</taxon>
    </lineage>
</organism>
<dbReference type="RefSeq" id="WP_126141060.1">
    <property type="nucleotide sequence ID" value="NZ_RXHU01000025.1"/>
</dbReference>
<proteinExistence type="predicted"/>
<reference evidence="1 2" key="1">
    <citation type="submission" date="2018-12" db="EMBL/GenBank/DDBJ databases">
        <title>Bacillus ochoae sp. nov., Paenibacillus whitsoniae sp. nov., Paenibacillus spiritus sp. nov. Isolated from the Mars Exploration Rover during spacecraft assembly.</title>
        <authorList>
            <person name="Seuylemezian A."/>
            <person name="Vaishampayan P."/>
        </authorList>
    </citation>
    <scope>NUCLEOTIDE SEQUENCE [LARGE SCALE GENOMIC DNA]</scope>
    <source>
        <strain evidence="1 2">MER 54</strain>
    </source>
</reference>
<gene>
    <name evidence="1" type="ORF">EJQ19_09935</name>
</gene>
<dbReference type="EMBL" id="RXHU01000025">
    <property type="protein sequence ID" value="RTE09846.1"/>
    <property type="molecule type" value="Genomic_DNA"/>
</dbReference>
<dbReference type="OrthoDB" id="2679415at2"/>
<protein>
    <submittedName>
        <fullName evidence="1">Uncharacterized protein</fullName>
    </submittedName>
</protein>
<keyword evidence="2" id="KW-1185">Reference proteome</keyword>